<reference evidence="1 2" key="1">
    <citation type="submission" date="2021-06" db="EMBL/GenBank/DDBJ databases">
        <authorList>
            <person name="Kallberg Y."/>
            <person name="Tangrot J."/>
            <person name="Rosling A."/>
        </authorList>
    </citation>
    <scope>NUCLEOTIDE SEQUENCE [LARGE SCALE GENOMIC DNA]</scope>
    <source>
        <strain evidence="1 2">120-4 pot B 10/14</strain>
    </source>
</reference>
<gene>
    <name evidence="1" type="ORF">GMARGA_LOCUS14496</name>
</gene>
<comment type="caution">
    <text evidence="1">The sequence shown here is derived from an EMBL/GenBank/DDBJ whole genome shotgun (WGS) entry which is preliminary data.</text>
</comment>
<evidence type="ECO:0000313" key="1">
    <source>
        <dbReference type="EMBL" id="CAG8732155.1"/>
    </source>
</evidence>
<feature type="non-terminal residue" evidence="1">
    <location>
        <position position="1"/>
    </location>
</feature>
<name>A0ABN7V531_GIGMA</name>
<evidence type="ECO:0000313" key="2">
    <source>
        <dbReference type="Proteomes" id="UP000789901"/>
    </source>
</evidence>
<proteinExistence type="predicted"/>
<accession>A0ABN7V531</accession>
<sequence>ARADQIRKNISFYGKVIVKEFLVSKRSKAAFIELWPKNTRREEFVKNSWGVHYENEKIVRLTQEKFDKDIL</sequence>
<dbReference type="Proteomes" id="UP000789901">
    <property type="component" value="Unassembled WGS sequence"/>
</dbReference>
<dbReference type="EMBL" id="CAJVQB010009632">
    <property type="protein sequence ID" value="CAG8732155.1"/>
    <property type="molecule type" value="Genomic_DNA"/>
</dbReference>
<organism evidence="1 2">
    <name type="scientific">Gigaspora margarita</name>
    <dbReference type="NCBI Taxonomy" id="4874"/>
    <lineage>
        <taxon>Eukaryota</taxon>
        <taxon>Fungi</taxon>
        <taxon>Fungi incertae sedis</taxon>
        <taxon>Mucoromycota</taxon>
        <taxon>Glomeromycotina</taxon>
        <taxon>Glomeromycetes</taxon>
        <taxon>Diversisporales</taxon>
        <taxon>Gigasporaceae</taxon>
        <taxon>Gigaspora</taxon>
    </lineage>
</organism>
<protein>
    <submittedName>
        <fullName evidence="1">24507_t:CDS:1</fullName>
    </submittedName>
</protein>
<keyword evidence="2" id="KW-1185">Reference proteome</keyword>